<dbReference type="EMBL" id="LYBM01000043">
    <property type="protein sequence ID" value="ODA30952.1"/>
    <property type="molecule type" value="Genomic_DNA"/>
</dbReference>
<keyword evidence="1" id="KW-1133">Transmembrane helix</keyword>
<feature type="transmembrane region" description="Helical" evidence="1">
    <location>
        <begin position="93"/>
        <end position="121"/>
    </location>
</feature>
<name>A0A1C3ECH8_9GAMM</name>
<dbReference type="InterPro" id="IPR007349">
    <property type="entry name" value="DUF418"/>
</dbReference>
<feature type="transmembrane region" description="Helical" evidence="1">
    <location>
        <begin position="230"/>
        <end position="249"/>
    </location>
</feature>
<dbReference type="Pfam" id="PF04235">
    <property type="entry name" value="DUF418"/>
    <property type="match status" value="1"/>
</dbReference>
<feature type="transmembrane region" description="Helical" evidence="1">
    <location>
        <begin position="133"/>
        <end position="155"/>
    </location>
</feature>
<sequence>MRIISLDVLRGIAVLGILFMNIYHHGDLLSGYVQFPVVPLSDTVIETFNTLFVDGRFRTLFCLLFGAGLAIQYQSSVSRGFTPNIWIRKRLNWLLFFGFLHAVFIFGGDVLMMYAVSAIMIYKKLSNNNPRALLNNAIGCIVIGMLLTIALTYTIEIYTDSEPLRNSTDHIAHYEQWFGHYGNQVLYQGGFALIFILLSPFFLFWQVAGLMFLGAYLYRIGFFQQGLSRRQFITILAVGVTTTIFTVLARRSGLLTTGSSLNLTSSVSAVFIALIYADLVVKALKKNSRFLTLFASPGKIAFTLYISQSIIMAVLLRWVFPEFHLTASRLDYVSIAASFTVVQVLFAHIYLQYFNQGPLEALWRKAYLNSVMKKQQADEAKLADNSG</sequence>
<dbReference type="OrthoDB" id="9807744at2"/>
<dbReference type="RefSeq" id="WP_068904866.1">
    <property type="nucleotide sequence ID" value="NZ_JBHUIF010000004.1"/>
</dbReference>
<feature type="transmembrane region" description="Helical" evidence="1">
    <location>
        <begin position="191"/>
        <end position="218"/>
    </location>
</feature>
<proteinExistence type="predicted"/>
<feature type="domain" description="DUF418" evidence="2">
    <location>
        <begin position="218"/>
        <end position="366"/>
    </location>
</feature>
<accession>A0A1C3ECH8</accession>
<keyword evidence="1" id="KW-0472">Membrane</keyword>
<keyword evidence="1" id="KW-0812">Transmembrane</keyword>
<reference evidence="3 4" key="1">
    <citation type="submission" date="2016-05" db="EMBL/GenBank/DDBJ databases">
        <title>Genomic Taxonomy of the Vibrionaceae.</title>
        <authorList>
            <person name="Gomez-Gil B."/>
            <person name="Enciso-Ibarra J."/>
        </authorList>
    </citation>
    <scope>NUCLEOTIDE SEQUENCE [LARGE SCALE GENOMIC DNA]</scope>
    <source>
        <strain evidence="3 4">CAIM 1920</strain>
    </source>
</reference>
<evidence type="ECO:0000256" key="1">
    <source>
        <dbReference type="SAM" id="Phobius"/>
    </source>
</evidence>
<dbReference type="PANTHER" id="PTHR30590">
    <property type="entry name" value="INNER MEMBRANE PROTEIN"/>
    <property type="match status" value="1"/>
</dbReference>
<feature type="transmembrane region" description="Helical" evidence="1">
    <location>
        <begin position="57"/>
        <end position="73"/>
    </location>
</feature>
<gene>
    <name evidence="3" type="ORF">A8L45_18635</name>
</gene>
<keyword evidence="4" id="KW-1185">Reference proteome</keyword>
<protein>
    <recommendedName>
        <fullName evidence="2">DUF418 domain-containing protein</fullName>
    </recommendedName>
</protein>
<comment type="caution">
    <text evidence="3">The sequence shown here is derived from an EMBL/GenBank/DDBJ whole genome shotgun (WGS) entry which is preliminary data.</text>
</comment>
<dbReference type="Proteomes" id="UP000094936">
    <property type="component" value="Unassembled WGS sequence"/>
</dbReference>
<dbReference type="InterPro" id="IPR052529">
    <property type="entry name" value="Bact_Transport_Assoc"/>
</dbReference>
<organism evidence="3 4">
    <name type="scientific">Veronia pacifica</name>
    <dbReference type="NCBI Taxonomy" id="1080227"/>
    <lineage>
        <taxon>Bacteria</taxon>
        <taxon>Pseudomonadati</taxon>
        <taxon>Pseudomonadota</taxon>
        <taxon>Gammaproteobacteria</taxon>
        <taxon>Vibrionales</taxon>
        <taxon>Vibrionaceae</taxon>
        <taxon>Veronia</taxon>
    </lineage>
</organism>
<evidence type="ECO:0000259" key="2">
    <source>
        <dbReference type="Pfam" id="PF04235"/>
    </source>
</evidence>
<feature type="transmembrane region" description="Helical" evidence="1">
    <location>
        <begin position="261"/>
        <end position="281"/>
    </location>
</feature>
<feature type="transmembrane region" description="Helical" evidence="1">
    <location>
        <begin position="332"/>
        <end position="351"/>
    </location>
</feature>
<dbReference type="AlphaFoldDB" id="A0A1C3ECH8"/>
<dbReference type="PANTHER" id="PTHR30590:SF2">
    <property type="entry name" value="INNER MEMBRANE PROTEIN"/>
    <property type="match status" value="1"/>
</dbReference>
<evidence type="ECO:0000313" key="4">
    <source>
        <dbReference type="Proteomes" id="UP000094936"/>
    </source>
</evidence>
<evidence type="ECO:0000313" key="3">
    <source>
        <dbReference type="EMBL" id="ODA30952.1"/>
    </source>
</evidence>